<evidence type="ECO:0000313" key="1">
    <source>
        <dbReference type="EMBL" id="TWI94199.1"/>
    </source>
</evidence>
<comment type="caution">
    <text evidence="1">The sequence shown here is derived from an EMBL/GenBank/DDBJ whole genome shotgun (WGS) entry which is preliminary data.</text>
</comment>
<reference evidence="1 2" key="1">
    <citation type="submission" date="2019-07" db="EMBL/GenBank/DDBJ databases">
        <title>Genomic Encyclopedia of Archaeal and Bacterial Type Strains, Phase II (KMG-II): from individual species to whole genera.</title>
        <authorList>
            <person name="Goeker M."/>
        </authorList>
    </citation>
    <scope>NUCLEOTIDE SEQUENCE [LARGE SCALE GENOMIC DNA]</scope>
    <source>
        <strain evidence="1 2">ATCC BAA-1854</strain>
    </source>
</reference>
<sequence>MENLLPLQYYALFNIANMYLGVNLTQMKKPYWLIVLLLFGACTMQMPPDTKARHVVEHYLDSINKPEKVELMKFIKLENKDIDNSDIDKHIESSAAMNDSDGRSYRKWLNYEKGSSGPNGYYCNYQINDGKYVAIIRLDTSLSRVVRVTYVIK</sequence>
<dbReference type="Proteomes" id="UP000317010">
    <property type="component" value="Unassembled WGS sequence"/>
</dbReference>
<protein>
    <submittedName>
        <fullName evidence="1">Uncharacterized protein</fullName>
    </submittedName>
</protein>
<dbReference type="AlphaFoldDB" id="A0A562TKV2"/>
<keyword evidence="2" id="KW-1185">Reference proteome</keyword>
<dbReference type="RefSeq" id="WP_144916685.1">
    <property type="nucleotide sequence ID" value="NZ_VLLI01000021.1"/>
</dbReference>
<accession>A0A562TKV2</accession>
<proteinExistence type="predicted"/>
<evidence type="ECO:0000313" key="2">
    <source>
        <dbReference type="Proteomes" id="UP000317010"/>
    </source>
</evidence>
<organism evidence="1 2">
    <name type="scientific">Mucilaginibacter frigoritolerans</name>
    <dbReference type="NCBI Taxonomy" id="652788"/>
    <lineage>
        <taxon>Bacteria</taxon>
        <taxon>Pseudomonadati</taxon>
        <taxon>Bacteroidota</taxon>
        <taxon>Sphingobacteriia</taxon>
        <taxon>Sphingobacteriales</taxon>
        <taxon>Sphingobacteriaceae</taxon>
        <taxon>Mucilaginibacter</taxon>
    </lineage>
</organism>
<name>A0A562TKV2_9SPHI</name>
<gene>
    <name evidence="1" type="ORF">JN11_04805</name>
</gene>
<dbReference type="EMBL" id="VLLI01000021">
    <property type="protein sequence ID" value="TWI94199.1"/>
    <property type="molecule type" value="Genomic_DNA"/>
</dbReference>